<comment type="caution">
    <text evidence="3">The sequence shown here is derived from an EMBL/GenBank/DDBJ whole genome shotgun (WGS) entry which is preliminary data.</text>
</comment>
<feature type="domain" description="PRD" evidence="2">
    <location>
        <begin position="171"/>
        <end position="281"/>
    </location>
</feature>
<dbReference type="SUPFAM" id="SSF63520">
    <property type="entry name" value="PTS-regulatory domain, PRD"/>
    <property type="match status" value="2"/>
</dbReference>
<dbReference type="SUPFAM" id="SSF50151">
    <property type="entry name" value="SacY-like RNA-binding domain"/>
    <property type="match status" value="1"/>
</dbReference>
<dbReference type="OrthoDB" id="9813552at2"/>
<dbReference type="InterPro" id="IPR011608">
    <property type="entry name" value="PRD"/>
</dbReference>
<dbReference type="PANTHER" id="PTHR30185">
    <property type="entry name" value="CRYPTIC BETA-GLUCOSIDE BGL OPERON ANTITERMINATOR"/>
    <property type="match status" value="1"/>
</dbReference>
<proteinExistence type="predicted"/>
<dbReference type="InterPro" id="IPR050661">
    <property type="entry name" value="BglG_antiterminators"/>
</dbReference>
<evidence type="ECO:0000313" key="3">
    <source>
        <dbReference type="EMBL" id="PWJ21461.1"/>
    </source>
</evidence>
<dbReference type="PROSITE" id="PS51372">
    <property type="entry name" value="PRD_2"/>
    <property type="match status" value="2"/>
</dbReference>
<name>A0A2Y9BK57_9FIRM</name>
<evidence type="ECO:0000259" key="2">
    <source>
        <dbReference type="PROSITE" id="PS51372"/>
    </source>
</evidence>
<dbReference type="AlphaFoldDB" id="A0A2Y9BK57"/>
<dbReference type="InterPro" id="IPR004341">
    <property type="entry name" value="CAT_RNA-bd_dom"/>
</dbReference>
<sequence>MKIFKTLNNNVAVVLDEQGQEKIVMGKGICFKKKTGDDIPKEVIDKTFFLSESEANNKFQVLIQDVPMEHIAIGEEIITEAKLRLGNKLNDMIYISLIDHVHTSIVRFLEGVTVKNVLLWDIRRFYKDEFQTGLWALDLIEEKCKVRLPEDEAGFIALHLANAQMNEEKMHNMYEITRIMQEVVNIVKYFFHIEFDEDDVYYYRFITHLKFFAKRLTEHKTYEEDDSDGLWEIIKEKYPDAYRCVEKITTFIQKKYEYHLSREEQLYLTIHIERVINKTCR</sequence>
<dbReference type="Gene3D" id="2.30.24.10">
    <property type="entry name" value="CAT RNA-binding domain"/>
    <property type="match status" value="1"/>
</dbReference>
<reference evidence="3 4" key="1">
    <citation type="submission" date="2018-05" db="EMBL/GenBank/DDBJ databases">
        <title>The Hungate 1000. A catalogue of reference genomes from the rumen microbiome.</title>
        <authorList>
            <person name="Kelly W."/>
        </authorList>
    </citation>
    <scope>NUCLEOTIDE SEQUENCE [LARGE SCALE GENOMIC DNA]</scope>
    <source>
        <strain evidence="3 4">NLAE-zl-C242</strain>
    </source>
</reference>
<keyword evidence="1" id="KW-0677">Repeat</keyword>
<gene>
    <name evidence="3" type="ORF">A8806_12030</name>
</gene>
<dbReference type="Proteomes" id="UP000245845">
    <property type="component" value="Unassembled WGS sequence"/>
</dbReference>
<dbReference type="GO" id="GO:0006355">
    <property type="term" value="P:regulation of DNA-templated transcription"/>
    <property type="evidence" value="ECO:0007669"/>
    <property type="project" value="InterPro"/>
</dbReference>
<dbReference type="NCBIfam" id="NF046042">
    <property type="entry name" value="LicT"/>
    <property type="match status" value="1"/>
</dbReference>
<dbReference type="Gene3D" id="1.10.1790.10">
    <property type="entry name" value="PRD domain"/>
    <property type="match status" value="2"/>
</dbReference>
<accession>A0A2Y9BK57</accession>
<evidence type="ECO:0000256" key="1">
    <source>
        <dbReference type="ARBA" id="ARBA00022737"/>
    </source>
</evidence>
<dbReference type="Pfam" id="PF00874">
    <property type="entry name" value="PRD"/>
    <property type="match status" value="2"/>
</dbReference>
<organism evidence="3 4">
    <name type="scientific">Faecalicatena orotica</name>
    <dbReference type="NCBI Taxonomy" id="1544"/>
    <lineage>
        <taxon>Bacteria</taxon>
        <taxon>Bacillati</taxon>
        <taxon>Bacillota</taxon>
        <taxon>Clostridia</taxon>
        <taxon>Lachnospirales</taxon>
        <taxon>Lachnospiraceae</taxon>
        <taxon>Faecalicatena</taxon>
    </lineage>
</organism>
<dbReference type="InterPro" id="IPR036650">
    <property type="entry name" value="CAT_RNA-bd_dom_sf"/>
</dbReference>
<dbReference type="RefSeq" id="WP_109733663.1">
    <property type="nucleotide sequence ID" value="NZ_BAAACK010000021.1"/>
</dbReference>
<protein>
    <submittedName>
        <fullName evidence="3">BglG family transcriptional antiterminator</fullName>
    </submittedName>
</protein>
<feature type="domain" description="PRD" evidence="2">
    <location>
        <begin position="65"/>
        <end position="170"/>
    </location>
</feature>
<dbReference type="SMART" id="SM01061">
    <property type="entry name" value="CAT_RBD"/>
    <property type="match status" value="1"/>
</dbReference>
<dbReference type="InterPro" id="IPR036634">
    <property type="entry name" value="PRD_sf"/>
</dbReference>
<keyword evidence="4" id="KW-1185">Reference proteome</keyword>
<evidence type="ECO:0000313" key="4">
    <source>
        <dbReference type="Proteomes" id="UP000245845"/>
    </source>
</evidence>
<dbReference type="EMBL" id="QGDL01000020">
    <property type="protein sequence ID" value="PWJ21461.1"/>
    <property type="molecule type" value="Genomic_DNA"/>
</dbReference>
<dbReference type="PANTHER" id="PTHR30185:SF15">
    <property type="entry name" value="CRYPTIC BETA-GLUCOSIDE BGL OPERON ANTITERMINATOR"/>
    <property type="match status" value="1"/>
</dbReference>
<dbReference type="Pfam" id="PF03123">
    <property type="entry name" value="CAT_RBD"/>
    <property type="match status" value="1"/>
</dbReference>
<dbReference type="GO" id="GO:0003723">
    <property type="term" value="F:RNA binding"/>
    <property type="evidence" value="ECO:0007669"/>
    <property type="project" value="InterPro"/>
</dbReference>